<evidence type="ECO:0000313" key="4">
    <source>
        <dbReference type="WormBase" id="SRAE_X000234500"/>
    </source>
</evidence>
<dbReference type="RefSeq" id="XP_024499819.1">
    <property type="nucleotide sequence ID" value="XM_024645547.1"/>
</dbReference>
<organism evidence="1">
    <name type="scientific">Strongyloides ratti</name>
    <name type="common">Parasitic roundworm</name>
    <dbReference type="NCBI Taxonomy" id="34506"/>
    <lineage>
        <taxon>Eukaryota</taxon>
        <taxon>Metazoa</taxon>
        <taxon>Ecdysozoa</taxon>
        <taxon>Nematoda</taxon>
        <taxon>Chromadorea</taxon>
        <taxon>Rhabditida</taxon>
        <taxon>Tylenchina</taxon>
        <taxon>Panagrolaimomorpha</taxon>
        <taxon>Strongyloidoidea</taxon>
        <taxon>Strongyloididae</taxon>
        <taxon>Strongyloides</taxon>
    </lineage>
</organism>
<dbReference type="EMBL" id="LN609400">
    <property type="protein sequence ID" value="CEF60610.1"/>
    <property type="molecule type" value="Genomic_DNA"/>
</dbReference>
<dbReference type="CTD" id="36385423"/>
<dbReference type="WBParaSite" id="SRAE_X000234500.1">
    <property type="protein sequence ID" value="SRAE_X000234500.1"/>
    <property type="gene ID" value="WBGene00267929"/>
</dbReference>
<reference evidence="2" key="1">
    <citation type="submission" date="2014-09" db="EMBL/GenBank/DDBJ databases">
        <authorList>
            <person name="Martin A.A."/>
        </authorList>
    </citation>
    <scope>NUCLEOTIDE SEQUENCE</scope>
    <source>
        <strain evidence="2">ED321</strain>
    </source>
</reference>
<keyword evidence="2" id="KW-1185">Reference proteome</keyword>
<evidence type="ECO:0000313" key="3">
    <source>
        <dbReference type="WBParaSite" id="SRAE_X000234500.1"/>
    </source>
</evidence>
<dbReference type="Proteomes" id="UP000035682">
    <property type="component" value="Unplaced"/>
</dbReference>
<sequence length="71" mass="8333">MDNFNVTMDYINLDKSISNNFINFDCDSDEIIMKKCKKAIQNEYNKMVENGDITENDLNENINNETDNNLF</sequence>
<name>A0A090KSY5_STRRB</name>
<accession>A0A090KSY5</accession>
<protein>
    <submittedName>
        <fullName evidence="1 3">Uncharacterized protein</fullName>
    </submittedName>
</protein>
<dbReference type="GeneID" id="36385423"/>
<proteinExistence type="predicted"/>
<reference evidence="3" key="3">
    <citation type="submission" date="2020-12" db="UniProtKB">
        <authorList>
            <consortium name="WormBaseParasite"/>
        </authorList>
    </citation>
    <scope>IDENTIFICATION</scope>
</reference>
<dbReference type="WormBase" id="SRAE_X000234500">
    <property type="protein sequence ID" value="SRP07247"/>
    <property type="gene ID" value="WBGene00267929"/>
</dbReference>
<evidence type="ECO:0000313" key="2">
    <source>
        <dbReference type="Proteomes" id="UP000035682"/>
    </source>
</evidence>
<evidence type="ECO:0000313" key="1">
    <source>
        <dbReference type="EMBL" id="CEF60610.1"/>
    </source>
</evidence>
<reference evidence="1" key="2">
    <citation type="submission" date="2014-09" db="EMBL/GenBank/DDBJ databases">
        <authorList>
            <person name="Aslett A.Martin."/>
        </authorList>
    </citation>
    <scope>NUCLEOTIDE SEQUENCE</scope>
    <source>
        <strain evidence="1">ED321 Heterogonic</strain>
    </source>
</reference>
<gene>
    <name evidence="1 3 4" type="ORF">SRAE_X000234500</name>
</gene>
<dbReference type="AlphaFoldDB" id="A0A090KSY5"/>